<evidence type="ECO:0000256" key="1">
    <source>
        <dbReference type="SAM" id="MobiDB-lite"/>
    </source>
</evidence>
<name>A0A165BGU3_9APHY</name>
<evidence type="ECO:0000313" key="2">
    <source>
        <dbReference type="EMBL" id="KZT01028.1"/>
    </source>
</evidence>
<keyword evidence="3" id="KW-1185">Reference proteome</keyword>
<organism evidence="2 3">
    <name type="scientific">Laetiporus sulphureus 93-53</name>
    <dbReference type="NCBI Taxonomy" id="1314785"/>
    <lineage>
        <taxon>Eukaryota</taxon>
        <taxon>Fungi</taxon>
        <taxon>Dikarya</taxon>
        <taxon>Basidiomycota</taxon>
        <taxon>Agaricomycotina</taxon>
        <taxon>Agaricomycetes</taxon>
        <taxon>Polyporales</taxon>
        <taxon>Laetiporus</taxon>
    </lineage>
</organism>
<reference evidence="2 3" key="1">
    <citation type="journal article" date="2016" name="Mol. Biol. Evol.">
        <title>Comparative Genomics of Early-Diverging Mushroom-Forming Fungi Provides Insights into the Origins of Lignocellulose Decay Capabilities.</title>
        <authorList>
            <person name="Nagy L.G."/>
            <person name="Riley R."/>
            <person name="Tritt A."/>
            <person name="Adam C."/>
            <person name="Daum C."/>
            <person name="Floudas D."/>
            <person name="Sun H."/>
            <person name="Yadav J.S."/>
            <person name="Pangilinan J."/>
            <person name="Larsson K.H."/>
            <person name="Matsuura K."/>
            <person name="Barry K."/>
            <person name="Labutti K."/>
            <person name="Kuo R."/>
            <person name="Ohm R.A."/>
            <person name="Bhattacharya S.S."/>
            <person name="Shirouzu T."/>
            <person name="Yoshinaga Y."/>
            <person name="Martin F.M."/>
            <person name="Grigoriev I.V."/>
            <person name="Hibbett D.S."/>
        </authorList>
    </citation>
    <scope>NUCLEOTIDE SEQUENCE [LARGE SCALE GENOMIC DNA]</scope>
    <source>
        <strain evidence="2 3">93-53</strain>
    </source>
</reference>
<proteinExistence type="predicted"/>
<dbReference type="AlphaFoldDB" id="A0A165BGU3"/>
<accession>A0A165BGU3</accession>
<dbReference type="STRING" id="1314785.A0A165BGU3"/>
<dbReference type="EMBL" id="KV427671">
    <property type="protein sequence ID" value="KZT01028.1"/>
    <property type="molecule type" value="Genomic_DNA"/>
</dbReference>
<feature type="compositionally biased region" description="Basic and acidic residues" evidence="1">
    <location>
        <begin position="51"/>
        <end position="67"/>
    </location>
</feature>
<dbReference type="PANTHER" id="PTHR21838:SF2">
    <property type="entry name" value="COILED-COIL DOMAIN-CONTAINING PROTEIN 137"/>
    <property type="match status" value="1"/>
</dbReference>
<protein>
    <submittedName>
        <fullName evidence="2">Uncharacterized protein</fullName>
    </submittedName>
</protein>
<sequence>MPHKRAKYSEREKKRAQSGLNLPPAGKHAIDNEDIPKGAARVLNAAKIQEEYRQKRKREQEEKDDLHGGAPRKKTKRKGSHAAVKEEMKIMPGESIAHFNRRVEDSMRSAVRTAVKQSSTIVRKTKKEEEMSKSQSRSNAKGKAAKPDASLAQADSPSKPSAPVVEKQQKLKDFERLSTAAPKRLNDIVQAPPEIKKLPRGAKARPANQPGVDSGTTLRQGALSMAQRAMLEEERVRAVRMYREMKRAKASG</sequence>
<dbReference type="RefSeq" id="XP_040758768.1">
    <property type="nucleotide sequence ID" value="XM_040905151.1"/>
</dbReference>
<dbReference type="InParanoid" id="A0A165BGU3"/>
<dbReference type="PANTHER" id="PTHR21838">
    <property type="entry name" value="COILED-COIL DOMAIN-CONTAINING PROTEIN 137"/>
    <property type="match status" value="1"/>
</dbReference>
<dbReference type="GO" id="GO:0005634">
    <property type="term" value="C:nucleus"/>
    <property type="evidence" value="ECO:0007669"/>
    <property type="project" value="TreeGrafter"/>
</dbReference>
<gene>
    <name evidence="2" type="ORF">LAESUDRAFT_664796</name>
</gene>
<feature type="compositionally biased region" description="Basic and acidic residues" evidence="1">
    <location>
        <begin position="167"/>
        <end position="176"/>
    </location>
</feature>
<dbReference type="Proteomes" id="UP000076871">
    <property type="component" value="Unassembled WGS sequence"/>
</dbReference>
<dbReference type="InterPro" id="IPR026680">
    <property type="entry name" value="CCDC137"/>
</dbReference>
<feature type="region of interest" description="Disordered" evidence="1">
    <location>
        <begin position="51"/>
        <end position="219"/>
    </location>
</feature>
<dbReference type="OrthoDB" id="5876637at2759"/>
<dbReference type="GeneID" id="63822181"/>
<evidence type="ECO:0000313" key="3">
    <source>
        <dbReference type="Proteomes" id="UP000076871"/>
    </source>
</evidence>
<feature type="compositionally biased region" description="Basic residues" evidence="1">
    <location>
        <begin position="70"/>
        <end position="80"/>
    </location>
</feature>
<feature type="region of interest" description="Disordered" evidence="1">
    <location>
        <begin position="1"/>
        <end position="35"/>
    </location>
</feature>